<sequence>MRSSADPNPYASPQAEEQPPELADVDDLKDDRLLVTPPKCTLPLRCVYCNQPATRVITSGGYWWFSWRGLQGARVRWAICEDHKRRIDRQEIAFVYAMWAILGVCGVVQLYGYVFPGQQPWIEELPGQMLSWLIWPVLIYQHFIRRRLPNRLEPLSISKANSSVAYLKHAGRPFLDSLADGREGFLVVDKVP</sequence>
<keyword evidence="2" id="KW-0472">Membrane</keyword>
<organism evidence="3 4">
    <name type="scientific">Posidoniimonas corsicana</name>
    <dbReference type="NCBI Taxonomy" id="1938618"/>
    <lineage>
        <taxon>Bacteria</taxon>
        <taxon>Pseudomonadati</taxon>
        <taxon>Planctomycetota</taxon>
        <taxon>Planctomycetia</taxon>
        <taxon>Pirellulales</taxon>
        <taxon>Lacipirellulaceae</taxon>
        <taxon>Posidoniimonas</taxon>
    </lineage>
</organism>
<dbReference type="RefSeq" id="WP_146568656.1">
    <property type="nucleotide sequence ID" value="NZ_SIHJ01000005.1"/>
</dbReference>
<dbReference type="AlphaFoldDB" id="A0A5C5UVC0"/>
<proteinExistence type="predicted"/>
<protein>
    <submittedName>
        <fullName evidence="3">Uncharacterized protein</fullName>
    </submittedName>
</protein>
<name>A0A5C5UVC0_9BACT</name>
<dbReference type="OrthoDB" id="187787at2"/>
<feature type="region of interest" description="Disordered" evidence="1">
    <location>
        <begin position="1"/>
        <end position="22"/>
    </location>
</feature>
<evidence type="ECO:0000313" key="4">
    <source>
        <dbReference type="Proteomes" id="UP000316714"/>
    </source>
</evidence>
<evidence type="ECO:0000313" key="3">
    <source>
        <dbReference type="EMBL" id="TWT30294.1"/>
    </source>
</evidence>
<evidence type="ECO:0000256" key="2">
    <source>
        <dbReference type="SAM" id="Phobius"/>
    </source>
</evidence>
<feature type="transmembrane region" description="Helical" evidence="2">
    <location>
        <begin position="125"/>
        <end position="143"/>
    </location>
</feature>
<accession>A0A5C5UVC0</accession>
<evidence type="ECO:0000256" key="1">
    <source>
        <dbReference type="SAM" id="MobiDB-lite"/>
    </source>
</evidence>
<keyword evidence="2" id="KW-0812">Transmembrane</keyword>
<keyword evidence="2" id="KW-1133">Transmembrane helix</keyword>
<gene>
    <name evidence="3" type="ORF">KOR34_48520</name>
</gene>
<reference evidence="3 4" key="1">
    <citation type="submission" date="2019-02" db="EMBL/GenBank/DDBJ databases">
        <title>Deep-cultivation of Planctomycetes and their phenomic and genomic characterization uncovers novel biology.</title>
        <authorList>
            <person name="Wiegand S."/>
            <person name="Jogler M."/>
            <person name="Boedeker C."/>
            <person name="Pinto D."/>
            <person name="Vollmers J."/>
            <person name="Rivas-Marin E."/>
            <person name="Kohn T."/>
            <person name="Peeters S.H."/>
            <person name="Heuer A."/>
            <person name="Rast P."/>
            <person name="Oberbeckmann S."/>
            <person name="Bunk B."/>
            <person name="Jeske O."/>
            <person name="Meyerdierks A."/>
            <person name="Storesund J.E."/>
            <person name="Kallscheuer N."/>
            <person name="Luecker S."/>
            <person name="Lage O.M."/>
            <person name="Pohl T."/>
            <person name="Merkel B.J."/>
            <person name="Hornburger P."/>
            <person name="Mueller R.-W."/>
            <person name="Bruemmer F."/>
            <person name="Labrenz M."/>
            <person name="Spormann A.M."/>
            <person name="Op Den Camp H."/>
            <person name="Overmann J."/>
            <person name="Amann R."/>
            <person name="Jetten M.S.M."/>
            <person name="Mascher T."/>
            <person name="Medema M.H."/>
            <person name="Devos D.P."/>
            <person name="Kaster A.-K."/>
            <person name="Ovreas L."/>
            <person name="Rohde M."/>
            <person name="Galperin M.Y."/>
            <person name="Jogler C."/>
        </authorList>
    </citation>
    <scope>NUCLEOTIDE SEQUENCE [LARGE SCALE GENOMIC DNA]</scope>
    <source>
        <strain evidence="3 4">KOR34</strain>
    </source>
</reference>
<dbReference type="EMBL" id="SIHJ01000005">
    <property type="protein sequence ID" value="TWT30294.1"/>
    <property type="molecule type" value="Genomic_DNA"/>
</dbReference>
<dbReference type="Proteomes" id="UP000316714">
    <property type="component" value="Unassembled WGS sequence"/>
</dbReference>
<keyword evidence="4" id="KW-1185">Reference proteome</keyword>
<comment type="caution">
    <text evidence="3">The sequence shown here is derived from an EMBL/GenBank/DDBJ whole genome shotgun (WGS) entry which is preliminary data.</text>
</comment>
<feature type="transmembrane region" description="Helical" evidence="2">
    <location>
        <begin position="93"/>
        <end position="113"/>
    </location>
</feature>